<proteinExistence type="predicted"/>
<dbReference type="OrthoDB" id="2282815at2759"/>
<comment type="caution">
    <text evidence="1">The sequence shown here is derived from an EMBL/GenBank/DDBJ whole genome shotgun (WGS) entry which is preliminary data.</text>
</comment>
<sequence length="852" mass="98345">MDEVCSYAKYDEVICIYIDVEGNIKIYRSINRSISIEAIKSYYGDSFIDSEMNLYVGDILSKYFKIYATEKAQRTEHDTLILSKIIAYIDKIGQELRENCDITIDKTQFLFITSLEYNTKEYEDALRSLFKESRWLKAEDHPNHLIFSTFIDSLISYLQDTSNRCNRGFGRERKYLLCNMMPKKETDKVLFNVTCFKMQNAKELSLVSRKLALSDLLLTPTILSSETIELPSIKNIIIDTIKMIITANAEQYIQHHEVISTVVEEIVNDIDSIYYYCTIEKPNVTLFDLLKRSTKLDLKHLEKLVEGLTCGNFITEVLNDPSLQSLQKTVCSKVKSILDKFNNNAPDGIQDLVVYHSSSIFRYDPLFCKKIIQDGFVGTNLKTDNYFIGDTQLLIDDPLHNMSADNLCQGAMHKPYTMIRIVNFLLPPVILNQEHNAIKLDENQELISDILPVNTFYICAHIKENYINFILNKVVQVCSANGIAQKSIFTVHQKKIYIDSIVDSILDNMWAFFTSLDFEELVEHNMFLKCCEHQFQEEVTLVNYHCFNLNFKKCVEKWSQNENTTLMEELDDTTPISVRNECNCAVLISQRMLLEIGLIPAIKTLALTATSTLELNKMSEFYTISVLVITGCSERFKNAFYEYHFKTMFKKNIKQYLQAQGKNVVIFFSKEELISCGVLGNWVFDTEKLLQKGEYAQVSSTTYMFRFKLYNARNHHNTGVYLDDGKSYTKLGMLNTDEAVYTMLKAGDPLPYKGITRGFICHNCSIRFVTMNALFSPKYELYSRSNQYISSFGTHNVDNTFPLTFNIDPNTHSSAVQFDVSYIKNYNSGPRETKENLFSMHERLTLKKNILS</sequence>
<dbReference type="Proteomes" id="UP000650833">
    <property type="component" value="Unassembled WGS sequence"/>
</dbReference>
<accession>A0A8H7QRZ6</accession>
<dbReference type="EMBL" id="JAEPRC010000439">
    <property type="protein sequence ID" value="KAG2197200.1"/>
    <property type="molecule type" value="Genomic_DNA"/>
</dbReference>
<keyword evidence="2" id="KW-1185">Reference proteome</keyword>
<evidence type="ECO:0000313" key="1">
    <source>
        <dbReference type="EMBL" id="KAG2197200.1"/>
    </source>
</evidence>
<protein>
    <submittedName>
        <fullName evidence="1">Uncharacterized protein</fullName>
    </submittedName>
</protein>
<gene>
    <name evidence="1" type="ORF">INT46_003133</name>
</gene>
<evidence type="ECO:0000313" key="2">
    <source>
        <dbReference type="Proteomes" id="UP000650833"/>
    </source>
</evidence>
<organism evidence="1 2">
    <name type="scientific">Mucor plumbeus</name>
    <dbReference type="NCBI Taxonomy" id="97098"/>
    <lineage>
        <taxon>Eukaryota</taxon>
        <taxon>Fungi</taxon>
        <taxon>Fungi incertae sedis</taxon>
        <taxon>Mucoromycota</taxon>
        <taxon>Mucoromycotina</taxon>
        <taxon>Mucoromycetes</taxon>
        <taxon>Mucorales</taxon>
        <taxon>Mucorineae</taxon>
        <taxon>Mucoraceae</taxon>
        <taxon>Mucor</taxon>
    </lineage>
</organism>
<reference evidence="1" key="1">
    <citation type="submission" date="2020-12" db="EMBL/GenBank/DDBJ databases">
        <title>Metabolic potential, ecology and presence of endohyphal bacteria is reflected in genomic diversity of Mucoromycotina.</title>
        <authorList>
            <person name="Muszewska A."/>
            <person name="Okrasinska A."/>
            <person name="Steczkiewicz K."/>
            <person name="Drgas O."/>
            <person name="Orlowska M."/>
            <person name="Perlinska-Lenart U."/>
            <person name="Aleksandrzak-Piekarczyk T."/>
            <person name="Szatraj K."/>
            <person name="Zielenkiewicz U."/>
            <person name="Pilsyk S."/>
            <person name="Malc E."/>
            <person name="Mieczkowski P."/>
            <person name="Kruszewska J.S."/>
            <person name="Biernat P."/>
            <person name="Pawlowska J."/>
        </authorList>
    </citation>
    <scope>NUCLEOTIDE SEQUENCE</scope>
    <source>
        <strain evidence="1">CBS 226.32</strain>
    </source>
</reference>
<name>A0A8H7QRZ6_9FUNG</name>
<dbReference type="AlphaFoldDB" id="A0A8H7QRZ6"/>